<dbReference type="EC" id="3.1.3.62" evidence="4"/>
<dbReference type="GO" id="GO:0005886">
    <property type="term" value="C:plasma membrane"/>
    <property type="evidence" value="ECO:0007669"/>
    <property type="project" value="UniProtKB-SubCell"/>
</dbReference>
<keyword evidence="6" id="KW-1003">Cell membrane</keyword>
<evidence type="ECO:0000256" key="7">
    <source>
        <dbReference type="ARBA" id="ARBA00022729"/>
    </source>
</evidence>
<comment type="catalytic activity">
    <reaction evidence="12">
        <text>1D-myo-inositol 1,2,5,6-tetrakisphosphate + H2O = 1D-myo-inositol 1,2,6-trisphosphate + phosphate</text>
        <dbReference type="Rhea" id="RHEA:77119"/>
        <dbReference type="ChEBI" id="CHEBI:15377"/>
        <dbReference type="ChEBI" id="CHEBI:43474"/>
        <dbReference type="ChEBI" id="CHEBI:195535"/>
        <dbReference type="ChEBI" id="CHEBI:195537"/>
        <dbReference type="EC" id="3.1.3.62"/>
    </reaction>
    <physiologicalReaction direction="left-to-right" evidence="12">
        <dbReference type="Rhea" id="RHEA:77120"/>
    </physiologicalReaction>
</comment>
<dbReference type="OrthoDB" id="6509975at2759"/>
<dbReference type="EMBL" id="CAKXAJ010026303">
    <property type="protein sequence ID" value="CAH2266193.1"/>
    <property type="molecule type" value="Genomic_DNA"/>
</dbReference>
<dbReference type="GO" id="GO:0003993">
    <property type="term" value="F:acid phosphatase activity"/>
    <property type="evidence" value="ECO:0007669"/>
    <property type="project" value="TreeGrafter"/>
</dbReference>
<dbReference type="AlphaFoldDB" id="A0A8S4SML2"/>
<feature type="chain" id="PRO_5035758309" description="Multiple inositol polyphosphate phosphatase 1" evidence="17">
    <location>
        <begin position="22"/>
        <end position="434"/>
    </location>
</feature>
<evidence type="ECO:0000256" key="1">
    <source>
        <dbReference type="ARBA" id="ARBA00004236"/>
    </source>
</evidence>
<feature type="disulfide bond" evidence="16">
    <location>
        <begin position="257"/>
        <end position="272"/>
    </location>
</feature>
<dbReference type="InterPro" id="IPR000560">
    <property type="entry name" value="His_Pase_clade-2"/>
</dbReference>
<evidence type="ECO:0000256" key="10">
    <source>
        <dbReference type="ARBA" id="ARBA00023180"/>
    </source>
</evidence>
<evidence type="ECO:0000256" key="6">
    <source>
        <dbReference type="ARBA" id="ARBA00022475"/>
    </source>
</evidence>
<evidence type="ECO:0000313" key="19">
    <source>
        <dbReference type="Proteomes" id="UP000838756"/>
    </source>
</evidence>
<feature type="disulfide bond" evidence="16">
    <location>
        <begin position="58"/>
        <end position="384"/>
    </location>
</feature>
<comment type="catalytic activity">
    <reaction evidence="13">
        <text>1D-myo-inositol 1,2,4,5,6-pentakisphosphate + H2O = 1D-myo-inositol 1,2,5,6-tetrakisphosphate + phosphate</text>
        <dbReference type="Rhea" id="RHEA:77115"/>
        <dbReference type="ChEBI" id="CHEBI:15377"/>
        <dbReference type="ChEBI" id="CHEBI:43474"/>
        <dbReference type="ChEBI" id="CHEBI:57798"/>
        <dbReference type="ChEBI" id="CHEBI:195535"/>
        <dbReference type="EC" id="3.1.3.62"/>
    </reaction>
    <physiologicalReaction direction="left-to-right" evidence="13">
        <dbReference type="Rhea" id="RHEA:77116"/>
    </physiologicalReaction>
</comment>
<evidence type="ECO:0000256" key="4">
    <source>
        <dbReference type="ARBA" id="ARBA00013040"/>
    </source>
</evidence>
<evidence type="ECO:0000256" key="11">
    <source>
        <dbReference type="ARBA" id="ARBA00031642"/>
    </source>
</evidence>
<protein>
    <recommendedName>
        <fullName evidence="5">Multiple inositol polyphosphate phosphatase 1</fullName>
        <ecNumber evidence="4">3.1.3.62</ecNumber>
        <ecNumber evidence="3">3.1.3.80</ecNumber>
    </recommendedName>
    <alternativeName>
        <fullName evidence="11">2,3-bisphosphoglycerate 3-phosphatase</fullName>
    </alternativeName>
</protein>
<reference evidence="18" key="1">
    <citation type="submission" date="2022-03" db="EMBL/GenBank/DDBJ databases">
        <authorList>
            <person name="Lindestad O."/>
        </authorList>
    </citation>
    <scope>NUCLEOTIDE SEQUENCE</scope>
</reference>
<evidence type="ECO:0000256" key="12">
    <source>
        <dbReference type="ARBA" id="ARBA00043668"/>
    </source>
</evidence>
<evidence type="ECO:0000256" key="15">
    <source>
        <dbReference type="ARBA" id="ARBA00043832"/>
    </source>
</evidence>
<comment type="catalytic activity">
    <reaction evidence="14">
        <text>1D-myo-inositol hexakisphosphate + H2O = 1D-myo-inositol 1,2,4,5,6-pentakisphosphate + phosphate</text>
        <dbReference type="Rhea" id="RHEA:16989"/>
        <dbReference type="ChEBI" id="CHEBI:15377"/>
        <dbReference type="ChEBI" id="CHEBI:43474"/>
        <dbReference type="ChEBI" id="CHEBI:57798"/>
        <dbReference type="ChEBI" id="CHEBI:58130"/>
        <dbReference type="EC" id="3.1.3.62"/>
    </reaction>
    <physiologicalReaction direction="left-to-right" evidence="14">
        <dbReference type="Rhea" id="RHEA:16990"/>
    </physiologicalReaction>
</comment>
<comment type="catalytic activity">
    <reaction evidence="15">
        <text>(2R)-2,3-bisphosphoglycerate + H2O = (2R)-2-phosphoglycerate + phosphate</text>
        <dbReference type="Rhea" id="RHEA:27381"/>
        <dbReference type="ChEBI" id="CHEBI:15377"/>
        <dbReference type="ChEBI" id="CHEBI:43474"/>
        <dbReference type="ChEBI" id="CHEBI:58248"/>
        <dbReference type="ChEBI" id="CHEBI:58289"/>
        <dbReference type="EC" id="3.1.3.80"/>
    </reaction>
    <physiologicalReaction direction="left-to-right" evidence="15">
        <dbReference type="Rhea" id="RHEA:27382"/>
    </physiologicalReaction>
</comment>
<feature type="signal peptide" evidence="17">
    <location>
        <begin position="1"/>
        <end position="21"/>
    </location>
</feature>
<dbReference type="InterPro" id="IPR016274">
    <property type="entry name" value="Histidine_acid_Pase_euk"/>
</dbReference>
<keyword evidence="7 17" id="KW-0732">Signal</keyword>
<evidence type="ECO:0000313" key="18">
    <source>
        <dbReference type="EMBL" id="CAH2266193.1"/>
    </source>
</evidence>
<dbReference type="Pfam" id="PF00328">
    <property type="entry name" value="His_Phos_2"/>
    <property type="match status" value="1"/>
</dbReference>
<accession>A0A8S4SML2</accession>
<proteinExistence type="inferred from homology"/>
<evidence type="ECO:0000256" key="3">
    <source>
        <dbReference type="ARBA" id="ARBA00012976"/>
    </source>
</evidence>
<evidence type="ECO:0000256" key="14">
    <source>
        <dbReference type="ARBA" id="ARBA00043691"/>
    </source>
</evidence>
<comment type="subcellular location">
    <subcellularLocation>
        <location evidence="1">Cell membrane</location>
    </subcellularLocation>
</comment>
<keyword evidence="9" id="KW-0472">Membrane</keyword>
<dbReference type="InterPro" id="IPR029033">
    <property type="entry name" value="His_PPase_superfam"/>
</dbReference>
<dbReference type="CDD" id="cd07061">
    <property type="entry name" value="HP_HAP_like"/>
    <property type="match status" value="1"/>
</dbReference>
<dbReference type="PANTHER" id="PTHR20963">
    <property type="entry name" value="MULTIPLE INOSITOL POLYPHOSPHATE PHOSPHATASE-RELATED"/>
    <property type="match status" value="1"/>
</dbReference>
<keyword evidence="19" id="KW-1185">Reference proteome</keyword>
<keyword evidence="10" id="KW-0325">Glycoprotein</keyword>
<comment type="caution">
    <text evidence="18">The sequence shown here is derived from an EMBL/GenBank/DDBJ whole genome shotgun (WGS) entry which is preliminary data.</text>
</comment>
<evidence type="ECO:0000256" key="8">
    <source>
        <dbReference type="ARBA" id="ARBA00022801"/>
    </source>
</evidence>
<dbReference type="GO" id="GO:0052745">
    <property type="term" value="F:inositol phosphate phosphatase activity"/>
    <property type="evidence" value="ECO:0007669"/>
    <property type="project" value="TreeGrafter"/>
</dbReference>
<dbReference type="Gene3D" id="3.40.50.1240">
    <property type="entry name" value="Phosphoglycerate mutase-like"/>
    <property type="match status" value="1"/>
</dbReference>
<keyword evidence="8" id="KW-0378">Hydrolase</keyword>
<comment type="similarity">
    <text evidence="2">Belongs to the histidine acid phosphatase family. MINPP1 subfamily.</text>
</comment>
<name>A0A8S4SML2_9NEOP</name>
<evidence type="ECO:0000256" key="16">
    <source>
        <dbReference type="PIRSR" id="PIRSR000894-2"/>
    </source>
</evidence>
<evidence type="ECO:0000256" key="2">
    <source>
        <dbReference type="ARBA" id="ARBA00008422"/>
    </source>
</evidence>
<dbReference type="EC" id="3.1.3.80" evidence="3"/>
<dbReference type="Proteomes" id="UP000838756">
    <property type="component" value="Unassembled WGS sequence"/>
</dbReference>
<evidence type="ECO:0000256" key="9">
    <source>
        <dbReference type="ARBA" id="ARBA00023136"/>
    </source>
</evidence>
<keyword evidence="16" id="KW-1015">Disulfide bond</keyword>
<sequence length="434" mass="50369">MNLNIKFVFLIFLYIFTTGTSKSCYWNSECVYKYFSSKTPYNSVRGDIRDSIVKLKGCEPVSVWALIRHGKRSPGIDYGRNMLEALVIRDYVVTSFSNGKSSMCSQDVENLRDWEVDTELFENTHGLTAEGYKEMKEIGKRIKEAFKELLTNLEDGSYTLRSAYGAWIENGVDGFVKGISSIPLMVEKSNPKYDIMAPYEACPKYLAGVKHNPGTYKEADMYQSTPEFKAIKERIKNLTGVQYPLTDTNVTSLYDLCRYTWSPINNNRSPWCALFTNEDLYALEYYGDLRHYYRNGYGTPMPKKFGQIPMADLYKTFVNAKDGNHRKLTTYFSHATMMDMVYNALEWFKDEIPLRSVYRDPNRKWRSTMTSPFAGNLIAVLTRCIIDNREDYKVVFYTNEQPATWMCDNGVCSWHEFENKFMAYLNTTIDFCFT</sequence>
<evidence type="ECO:0000256" key="17">
    <source>
        <dbReference type="SAM" id="SignalP"/>
    </source>
</evidence>
<dbReference type="GO" id="GO:0034417">
    <property type="term" value="F:bisphosphoglycerate 3-phosphatase activity"/>
    <property type="evidence" value="ECO:0007669"/>
    <property type="project" value="UniProtKB-EC"/>
</dbReference>
<dbReference type="PANTHER" id="PTHR20963:SF8">
    <property type="entry name" value="MULTIPLE INOSITOL POLYPHOSPHATE PHOSPHATASE 1"/>
    <property type="match status" value="1"/>
</dbReference>
<evidence type="ECO:0000256" key="5">
    <source>
        <dbReference type="ARBA" id="ARBA00018097"/>
    </source>
</evidence>
<gene>
    <name evidence="18" type="primary">jg6486</name>
    <name evidence="18" type="ORF">PAEG_LOCUS25201</name>
</gene>
<organism evidence="18 19">
    <name type="scientific">Pararge aegeria aegeria</name>
    <dbReference type="NCBI Taxonomy" id="348720"/>
    <lineage>
        <taxon>Eukaryota</taxon>
        <taxon>Metazoa</taxon>
        <taxon>Ecdysozoa</taxon>
        <taxon>Arthropoda</taxon>
        <taxon>Hexapoda</taxon>
        <taxon>Insecta</taxon>
        <taxon>Pterygota</taxon>
        <taxon>Neoptera</taxon>
        <taxon>Endopterygota</taxon>
        <taxon>Lepidoptera</taxon>
        <taxon>Glossata</taxon>
        <taxon>Ditrysia</taxon>
        <taxon>Papilionoidea</taxon>
        <taxon>Nymphalidae</taxon>
        <taxon>Satyrinae</taxon>
        <taxon>Satyrini</taxon>
        <taxon>Parargina</taxon>
        <taxon>Pararge</taxon>
    </lineage>
</organism>
<dbReference type="PIRSF" id="PIRSF000894">
    <property type="entry name" value="Acid_phosphatase"/>
    <property type="match status" value="1"/>
</dbReference>
<dbReference type="SUPFAM" id="SSF53254">
    <property type="entry name" value="Phosphoglycerate mutase-like"/>
    <property type="match status" value="1"/>
</dbReference>
<evidence type="ECO:0000256" key="13">
    <source>
        <dbReference type="ARBA" id="ARBA00043671"/>
    </source>
</evidence>